<evidence type="ECO:0000256" key="8">
    <source>
        <dbReference type="ARBA" id="ARBA00022777"/>
    </source>
</evidence>
<dbReference type="PANTHER" id="PTHR45453">
    <property type="entry name" value="PHOSPHATE REGULON SENSOR PROTEIN PHOR"/>
    <property type="match status" value="1"/>
</dbReference>
<evidence type="ECO:0000256" key="11">
    <source>
        <dbReference type="ARBA" id="ARBA00023012"/>
    </source>
</evidence>
<keyword evidence="12 13" id="KW-0472">Membrane</keyword>
<evidence type="ECO:0000256" key="3">
    <source>
        <dbReference type="ARBA" id="ARBA00012438"/>
    </source>
</evidence>
<dbReference type="EMBL" id="CP127162">
    <property type="protein sequence ID" value="WIV21009.1"/>
    <property type="molecule type" value="Genomic_DNA"/>
</dbReference>
<dbReference type="InterPro" id="IPR036890">
    <property type="entry name" value="HATPase_C_sf"/>
</dbReference>
<proteinExistence type="predicted"/>
<evidence type="ECO:0000256" key="12">
    <source>
        <dbReference type="ARBA" id="ARBA00023136"/>
    </source>
</evidence>
<dbReference type="InterPro" id="IPR005467">
    <property type="entry name" value="His_kinase_dom"/>
</dbReference>
<evidence type="ECO:0000256" key="5">
    <source>
        <dbReference type="ARBA" id="ARBA00022679"/>
    </source>
</evidence>
<evidence type="ECO:0000256" key="6">
    <source>
        <dbReference type="ARBA" id="ARBA00022692"/>
    </source>
</evidence>
<accession>A0ABY8XAL6</accession>
<dbReference type="EC" id="2.7.13.3" evidence="3"/>
<evidence type="ECO:0000256" key="10">
    <source>
        <dbReference type="ARBA" id="ARBA00022989"/>
    </source>
</evidence>
<evidence type="ECO:0000256" key="13">
    <source>
        <dbReference type="SAM" id="Phobius"/>
    </source>
</evidence>
<sequence length="327" mass="38488">MKKGILLFLREQVPLLFIYMLQLALISFVYWLGGMRDSSLSLYAILLSTSLLISYLIYRYYTHRHFYERLARPKAVPDELTYRSEHAPLAESLHKLLLHQERKQKTELLSVKEQLEQHIYFINQWVHQMKTPLSVMHLLNQERDDELSHGMEDELDRMRKGLDMVLYAARLDSFEHDLHIETITLRSLVRTITSDQKRLFIRNHVFPVIQIPSDLKIVSDEKWLTFIITQLLTNSVKYSRQANGKVYFDSYEREQRTILEVRDEGIGIPKHDIERVFDPFFTGENGRTVPESTGMGLYLVREVCEKLGHTIEIESVQGEGTCIRLIF</sequence>
<evidence type="ECO:0000256" key="9">
    <source>
        <dbReference type="ARBA" id="ARBA00022840"/>
    </source>
</evidence>
<name>A0ABY8XAL6_9BACL</name>
<evidence type="ECO:0000256" key="1">
    <source>
        <dbReference type="ARBA" id="ARBA00000085"/>
    </source>
</evidence>
<dbReference type="Proteomes" id="UP001236415">
    <property type="component" value="Chromosome"/>
</dbReference>
<dbReference type="InterPro" id="IPR050351">
    <property type="entry name" value="BphY/WalK/GraS-like"/>
</dbReference>
<dbReference type="GO" id="GO:0004673">
    <property type="term" value="F:protein histidine kinase activity"/>
    <property type="evidence" value="ECO:0007669"/>
    <property type="project" value="UniProtKB-EC"/>
</dbReference>
<gene>
    <name evidence="15" type="ORF">QPK24_10215</name>
</gene>
<keyword evidence="8 15" id="KW-0418">Kinase</keyword>
<feature type="transmembrane region" description="Helical" evidence="13">
    <location>
        <begin position="40"/>
        <end position="61"/>
    </location>
</feature>
<keyword evidence="7" id="KW-0547">Nucleotide-binding</keyword>
<keyword evidence="5 15" id="KW-0808">Transferase</keyword>
<dbReference type="PRINTS" id="PR00344">
    <property type="entry name" value="BCTRLSENSOR"/>
</dbReference>
<organism evidence="15 16">
    <name type="scientific">Paenibacillus polygoni</name>
    <dbReference type="NCBI Taxonomy" id="3050112"/>
    <lineage>
        <taxon>Bacteria</taxon>
        <taxon>Bacillati</taxon>
        <taxon>Bacillota</taxon>
        <taxon>Bacilli</taxon>
        <taxon>Bacillales</taxon>
        <taxon>Paenibacillaceae</taxon>
        <taxon>Paenibacillus</taxon>
    </lineage>
</organism>
<evidence type="ECO:0000259" key="14">
    <source>
        <dbReference type="PROSITE" id="PS50109"/>
    </source>
</evidence>
<dbReference type="PANTHER" id="PTHR45453:SF2">
    <property type="entry name" value="HISTIDINE KINASE"/>
    <property type="match status" value="1"/>
</dbReference>
<dbReference type="InterPro" id="IPR003594">
    <property type="entry name" value="HATPase_dom"/>
</dbReference>
<comment type="subcellular location">
    <subcellularLocation>
        <location evidence="2">Cell membrane</location>
        <topology evidence="2">Multi-pass membrane protein</topology>
    </subcellularLocation>
</comment>
<evidence type="ECO:0000256" key="7">
    <source>
        <dbReference type="ARBA" id="ARBA00022741"/>
    </source>
</evidence>
<feature type="domain" description="Histidine kinase" evidence="14">
    <location>
        <begin position="124"/>
        <end position="327"/>
    </location>
</feature>
<keyword evidence="10 13" id="KW-1133">Transmembrane helix</keyword>
<evidence type="ECO:0000313" key="15">
    <source>
        <dbReference type="EMBL" id="WIV21009.1"/>
    </source>
</evidence>
<comment type="catalytic activity">
    <reaction evidence="1">
        <text>ATP + protein L-histidine = ADP + protein N-phospho-L-histidine.</text>
        <dbReference type="EC" id="2.7.13.3"/>
    </reaction>
</comment>
<keyword evidence="6 13" id="KW-0812">Transmembrane</keyword>
<dbReference type="Gene3D" id="3.30.565.10">
    <property type="entry name" value="Histidine kinase-like ATPase, C-terminal domain"/>
    <property type="match status" value="1"/>
</dbReference>
<keyword evidence="16" id="KW-1185">Reference proteome</keyword>
<evidence type="ECO:0000256" key="4">
    <source>
        <dbReference type="ARBA" id="ARBA00022475"/>
    </source>
</evidence>
<dbReference type="SMART" id="SM00387">
    <property type="entry name" value="HATPase_c"/>
    <property type="match status" value="1"/>
</dbReference>
<reference evidence="15 16" key="1">
    <citation type="submission" date="2023-06" db="EMBL/GenBank/DDBJ databases">
        <title>Paenibacillus polygonum sp. nov., an endophytic bacterium, isolated from Polygonum lapathifolium L. in Nanji Wetland National Nature Reserve, South of Poyang Lake, Jiangxi Province, China.</title>
        <authorList>
            <person name="Yu Z."/>
        </authorList>
    </citation>
    <scope>NUCLEOTIDE SEQUENCE [LARGE SCALE GENOMIC DNA]</scope>
    <source>
        <strain evidence="15 16">C31</strain>
    </source>
</reference>
<evidence type="ECO:0000256" key="2">
    <source>
        <dbReference type="ARBA" id="ARBA00004651"/>
    </source>
</evidence>
<dbReference type="Pfam" id="PF02518">
    <property type="entry name" value="HATPase_c"/>
    <property type="match status" value="1"/>
</dbReference>
<dbReference type="SUPFAM" id="SSF55874">
    <property type="entry name" value="ATPase domain of HSP90 chaperone/DNA topoisomerase II/histidine kinase"/>
    <property type="match status" value="1"/>
</dbReference>
<protein>
    <recommendedName>
        <fullName evidence="3">histidine kinase</fullName>
        <ecNumber evidence="3">2.7.13.3</ecNumber>
    </recommendedName>
</protein>
<feature type="transmembrane region" description="Helical" evidence="13">
    <location>
        <begin position="12"/>
        <end position="34"/>
    </location>
</feature>
<dbReference type="PROSITE" id="PS50109">
    <property type="entry name" value="HIS_KIN"/>
    <property type="match status" value="1"/>
</dbReference>
<keyword evidence="9" id="KW-0067">ATP-binding</keyword>
<dbReference type="RefSeq" id="WP_285748383.1">
    <property type="nucleotide sequence ID" value="NZ_CP127162.1"/>
</dbReference>
<keyword evidence="11" id="KW-0902">Two-component regulatory system</keyword>
<dbReference type="InterPro" id="IPR004358">
    <property type="entry name" value="Sig_transdc_His_kin-like_C"/>
</dbReference>
<keyword evidence="4" id="KW-1003">Cell membrane</keyword>
<evidence type="ECO:0000313" key="16">
    <source>
        <dbReference type="Proteomes" id="UP001236415"/>
    </source>
</evidence>